<dbReference type="OrthoDB" id="196021at2759"/>
<dbReference type="GeneID" id="7194868"/>
<feature type="transmembrane region" description="Helical" evidence="2">
    <location>
        <begin position="116"/>
        <end position="134"/>
    </location>
</feature>
<feature type="transmembrane region" description="Helical" evidence="2">
    <location>
        <begin position="150"/>
        <end position="172"/>
    </location>
</feature>
<evidence type="ECO:0000313" key="4">
    <source>
        <dbReference type="Proteomes" id="UP000000759"/>
    </source>
</evidence>
<dbReference type="Proteomes" id="UP000000759">
    <property type="component" value="Chromosome 18"/>
</dbReference>
<name>B7G7U1_PHATC</name>
<evidence type="ECO:0000256" key="2">
    <source>
        <dbReference type="SAM" id="Phobius"/>
    </source>
</evidence>
<dbReference type="EMBL" id="CM000620">
    <property type="protein sequence ID" value="EEC45423.1"/>
    <property type="molecule type" value="Genomic_DNA"/>
</dbReference>
<reference evidence="3 4" key="1">
    <citation type="journal article" date="2008" name="Nature">
        <title>The Phaeodactylum genome reveals the evolutionary history of diatom genomes.</title>
        <authorList>
            <person name="Bowler C."/>
            <person name="Allen A.E."/>
            <person name="Badger J.H."/>
            <person name="Grimwood J."/>
            <person name="Jabbari K."/>
            <person name="Kuo A."/>
            <person name="Maheswari U."/>
            <person name="Martens C."/>
            <person name="Maumus F."/>
            <person name="Otillar R.P."/>
            <person name="Rayko E."/>
            <person name="Salamov A."/>
            <person name="Vandepoele K."/>
            <person name="Beszteri B."/>
            <person name="Gruber A."/>
            <person name="Heijde M."/>
            <person name="Katinka M."/>
            <person name="Mock T."/>
            <person name="Valentin K."/>
            <person name="Verret F."/>
            <person name="Berges J.A."/>
            <person name="Brownlee C."/>
            <person name="Cadoret J.P."/>
            <person name="Chiovitti A."/>
            <person name="Choi C.J."/>
            <person name="Coesel S."/>
            <person name="De Martino A."/>
            <person name="Detter J.C."/>
            <person name="Durkin C."/>
            <person name="Falciatore A."/>
            <person name="Fournet J."/>
            <person name="Haruta M."/>
            <person name="Huysman M.J."/>
            <person name="Jenkins B.D."/>
            <person name="Jiroutova K."/>
            <person name="Jorgensen R.E."/>
            <person name="Joubert Y."/>
            <person name="Kaplan A."/>
            <person name="Kroger N."/>
            <person name="Kroth P.G."/>
            <person name="La Roche J."/>
            <person name="Lindquist E."/>
            <person name="Lommer M."/>
            <person name="Martin-Jezequel V."/>
            <person name="Lopez P.J."/>
            <person name="Lucas S."/>
            <person name="Mangogna M."/>
            <person name="McGinnis K."/>
            <person name="Medlin L.K."/>
            <person name="Montsant A."/>
            <person name="Oudot-Le Secq M.P."/>
            <person name="Napoli C."/>
            <person name="Obornik M."/>
            <person name="Parker M.S."/>
            <person name="Petit J.L."/>
            <person name="Porcel B.M."/>
            <person name="Poulsen N."/>
            <person name="Robison M."/>
            <person name="Rychlewski L."/>
            <person name="Rynearson T.A."/>
            <person name="Schmutz J."/>
            <person name="Shapiro H."/>
            <person name="Siaut M."/>
            <person name="Stanley M."/>
            <person name="Sussman M.R."/>
            <person name="Taylor A.R."/>
            <person name="Vardi A."/>
            <person name="von Dassow P."/>
            <person name="Vyverman W."/>
            <person name="Willis A."/>
            <person name="Wyrwicz L.S."/>
            <person name="Rokhsar D.S."/>
            <person name="Weissenbach J."/>
            <person name="Armbrust E.V."/>
            <person name="Green B.R."/>
            <person name="Van de Peer Y."/>
            <person name="Grigoriev I.V."/>
        </authorList>
    </citation>
    <scope>NUCLEOTIDE SEQUENCE [LARGE SCALE GENOMIC DNA]</scope>
    <source>
        <strain evidence="3 4">CCAP 1055/1</strain>
    </source>
</reference>
<organism evidence="3 4">
    <name type="scientific">Phaeodactylum tricornutum (strain CCAP 1055/1)</name>
    <dbReference type="NCBI Taxonomy" id="556484"/>
    <lineage>
        <taxon>Eukaryota</taxon>
        <taxon>Sar</taxon>
        <taxon>Stramenopiles</taxon>
        <taxon>Ochrophyta</taxon>
        <taxon>Bacillariophyta</taxon>
        <taxon>Bacillariophyceae</taxon>
        <taxon>Bacillariophycidae</taxon>
        <taxon>Naviculales</taxon>
        <taxon>Phaeodactylaceae</taxon>
        <taxon>Phaeodactylum</taxon>
    </lineage>
</organism>
<dbReference type="KEGG" id="pti:PHATRDRAFT_48599"/>
<keyword evidence="2" id="KW-0472">Membrane</keyword>
<keyword evidence="4" id="KW-1185">Reference proteome</keyword>
<dbReference type="eggNOG" id="ENOG502S9EQ">
    <property type="taxonomic scope" value="Eukaryota"/>
</dbReference>
<keyword evidence="2" id="KW-1133">Transmembrane helix</keyword>
<feature type="region of interest" description="Disordered" evidence="1">
    <location>
        <begin position="1"/>
        <end position="43"/>
    </location>
</feature>
<dbReference type="AlphaFoldDB" id="B7G7U1"/>
<sequence>MTNLPGTEEDVGVSGLLSADSRQPQIGDHSVSDDDEENPHSKLSAVHGPYMQVAEDELDGDGTATNDLALDMDDIILEHSSTSFRWQPFLLANLLRDDRFQIGRTKLLDGAVAVKFLKFLGLTYVSIVVMYHYVRWMQWENDRSYTLADFFTYESTLVALDSMMFFIVGRLFQQRGVDCLAWILPMLACNLYSSYLTTFDFLQHSATLYEMHCRWSWKLWAFVAVVIPIVVGVVVLHVDRAVRQRTVWMQLFELLLCGFFFLAPYVSSPYFHLHHWYVGWLVGMHFNVDTWWSRMVMAWCWGAYVNGIAVYGRDPVLTCGYAYFLSVDQHCPYMKCYWDGLAEAHDHPNDTNHTVVAPMEPPDWRNCSAEAYHP</sequence>
<feature type="transmembrane region" description="Helical" evidence="2">
    <location>
        <begin position="219"/>
        <end position="239"/>
    </location>
</feature>
<evidence type="ECO:0000256" key="1">
    <source>
        <dbReference type="SAM" id="MobiDB-lite"/>
    </source>
</evidence>
<dbReference type="RefSeq" id="XP_002183205.1">
    <property type="nucleotide sequence ID" value="XM_002183169.1"/>
</dbReference>
<dbReference type="PaxDb" id="2850-Phatr48599"/>
<feature type="transmembrane region" description="Helical" evidence="2">
    <location>
        <begin position="291"/>
        <end position="311"/>
    </location>
</feature>
<feature type="transmembrane region" description="Helical" evidence="2">
    <location>
        <begin position="251"/>
        <end position="271"/>
    </location>
</feature>
<dbReference type="HOGENOM" id="CLU_740738_0_0_1"/>
<reference evidence="4" key="2">
    <citation type="submission" date="2008-08" db="EMBL/GenBank/DDBJ databases">
        <authorList>
            <consortium name="Diatom Consortium"/>
            <person name="Grigoriev I."/>
            <person name="Grimwood J."/>
            <person name="Kuo A."/>
            <person name="Otillar R.P."/>
            <person name="Salamov A."/>
            <person name="Detter J.C."/>
            <person name="Lindquist E."/>
            <person name="Shapiro H."/>
            <person name="Lucas S."/>
            <person name="Glavina del Rio T."/>
            <person name="Pitluck S."/>
            <person name="Rokhsar D."/>
            <person name="Bowler C."/>
        </authorList>
    </citation>
    <scope>GENOME REANNOTATION</scope>
    <source>
        <strain evidence="4">CCAP 1055/1</strain>
    </source>
</reference>
<keyword evidence="2" id="KW-0812">Transmembrane</keyword>
<evidence type="ECO:0000313" key="3">
    <source>
        <dbReference type="EMBL" id="EEC45423.1"/>
    </source>
</evidence>
<protein>
    <submittedName>
        <fullName evidence="3">Uncharacterized protein</fullName>
    </submittedName>
</protein>
<gene>
    <name evidence="3" type="ORF">PHATRDRAFT_48599</name>
</gene>
<dbReference type="InParanoid" id="B7G7U1"/>
<accession>B7G7U1</accession>
<feature type="transmembrane region" description="Helical" evidence="2">
    <location>
        <begin position="179"/>
        <end position="199"/>
    </location>
</feature>
<proteinExistence type="predicted"/>